<accession>A0ABX7M1C8</accession>
<reference evidence="2 3" key="1">
    <citation type="submission" date="2021-02" db="EMBL/GenBank/DDBJ databases">
        <title>Niveibacterium changnyeongensis HC41.</title>
        <authorList>
            <person name="Kang M."/>
        </authorList>
    </citation>
    <scope>NUCLEOTIDE SEQUENCE [LARGE SCALE GENOMIC DNA]</scope>
    <source>
        <strain evidence="2 3">HC41</strain>
    </source>
</reference>
<keyword evidence="3" id="KW-1185">Reference proteome</keyword>
<protein>
    <recommendedName>
        <fullName evidence="4">Lipoprotein</fullName>
    </recommendedName>
</protein>
<feature type="signal peptide" evidence="1">
    <location>
        <begin position="1"/>
        <end position="22"/>
    </location>
</feature>
<organism evidence="2 3">
    <name type="scientific">Niveibacterium microcysteis</name>
    <dbReference type="NCBI Taxonomy" id="2811415"/>
    <lineage>
        <taxon>Bacteria</taxon>
        <taxon>Pseudomonadati</taxon>
        <taxon>Pseudomonadota</taxon>
        <taxon>Betaproteobacteria</taxon>
        <taxon>Rhodocyclales</taxon>
        <taxon>Rhodocyclaceae</taxon>
        <taxon>Niveibacterium</taxon>
    </lineage>
</organism>
<proteinExistence type="predicted"/>
<dbReference type="EMBL" id="CP071060">
    <property type="protein sequence ID" value="QSI75221.1"/>
    <property type="molecule type" value="Genomic_DNA"/>
</dbReference>
<dbReference type="Proteomes" id="UP000663570">
    <property type="component" value="Chromosome"/>
</dbReference>
<evidence type="ECO:0000313" key="3">
    <source>
        <dbReference type="Proteomes" id="UP000663570"/>
    </source>
</evidence>
<feature type="chain" id="PRO_5045108459" description="Lipoprotein" evidence="1">
    <location>
        <begin position="23"/>
        <end position="200"/>
    </location>
</feature>
<dbReference type="RefSeq" id="WP_206252571.1">
    <property type="nucleotide sequence ID" value="NZ_CP071060.1"/>
</dbReference>
<gene>
    <name evidence="2" type="ORF">JY500_11865</name>
</gene>
<name>A0ABX7M1C8_9RHOO</name>
<dbReference type="PROSITE" id="PS51257">
    <property type="entry name" value="PROKAR_LIPOPROTEIN"/>
    <property type="match status" value="1"/>
</dbReference>
<evidence type="ECO:0008006" key="4">
    <source>
        <dbReference type="Google" id="ProtNLM"/>
    </source>
</evidence>
<keyword evidence="1" id="KW-0732">Signal</keyword>
<evidence type="ECO:0000313" key="2">
    <source>
        <dbReference type="EMBL" id="QSI75221.1"/>
    </source>
</evidence>
<sequence>MKHQAFVALAMGLSISTLSACAVLHERPGEANPTQAWAVVQKTASVEVLVRQSASPATLEAPRLGAVRITGSVAPDDAAEVDEIGNALAASLRASLKPPRDGAPTLNVTLSELTPVSPALNIASALLVFYPLDSGGATVEAELVDSAGERIALWRERLTGGLGLTGSLSRWVKVKNALIAWGEVCVTQPPWMPPVKSAAL</sequence>
<evidence type="ECO:0000256" key="1">
    <source>
        <dbReference type="SAM" id="SignalP"/>
    </source>
</evidence>